<dbReference type="Proteomes" id="UP000887580">
    <property type="component" value="Unplaced"/>
</dbReference>
<evidence type="ECO:0000313" key="2">
    <source>
        <dbReference type="WBParaSite" id="PS1159_v2.g19228.t1"/>
    </source>
</evidence>
<reference evidence="2" key="1">
    <citation type="submission" date="2022-11" db="UniProtKB">
        <authorList>
            <consortium name="WormBaseParasite"/>
        </authorList>
    </citation>
    <scope>IDENTIFICATION</scope>
</reference>
<evidence type="ECO:0000313" key="1">
    <source>
        <dbReference type="Proteomes" id="UP000887580"/>
    </source>
</evidence>
<dbReference type="WBParaSite" id="PS1159_v2.g19228.t1">
    <property type="protein sequence ID" value="PS1159_v2.g19228.t1"/>
    <property type="gene ID" value="PS1159_v2.g19228"/>
</dbReference>
<protein>
    <submittedName>
        <fullName evidence="2">BTB domain-containing protein</fullName>
    </submittedName>
</protein>
<name>A0AC35FNN4_9BILA</name>
<organism evidence="1 2">
    <name type="scientific">Panagrolaimus sp. PS1159</name>
    <dbReference type="NCBI Taxonomy" id="55785"/>
    <lineage>
        <taxon>Eukaryota</taxon>
        <taxon>Metazoa</taxon>
        <taxon>Ecdysozoa</taxon>
        <taxon>Nematoda</taxon>
        <taxon>Chromadorea</taxon>
        <taxon>Rhabditida</taxon>
        <taxon>Tylenchina</taxon>
        <taxon>Panagrolaimomorpha</taxon>
        <taxon>Panagrolaimoidea</taxon>
        <taxon>Panagrolaimidae</taxon>
        <taxon>Panagrolaimus</taxon>
    </lineage>
</organism>
<sequence>MAKNNGNGIQINTPSYDGDDSSSIGLNATTAEEEVVNERTSKNNQDLMLVSVRSRNVVSCREDDTDEYGINELNAKLEWKLMISDPNLKSTLMTRLNTFRQNRELCDIVIFVREREIIAHKVVLASISPVLLDKFRNGDPDFYSKGTPPPTPSVPGTSGNLPFYELNFVDYESFCALVNYAYTGKLFITNRKVADLYKTSYELEVYPVANACARYLADHLSIHSCIGIRKHANFNKDQFLFDQIDKFIVENIQKIIVESTEFASLTCIKSRIILPSNELEKPDIGKDISEKALKYFAAIPWISDRNDLQIESLAEKKHMLYLDVITNDLQDCIKLDEQSQVGACEIIKDYKKTDGVKKIGHNKAPVGIEKVEHHVNGAIPLSEHKNNAKYASNESLDSIETGPSEMADEIETRLIVATETSNNFWVSIVVLFRRIAVLSIQLTEDDEIIREQSRAASEANGTPVLRESITDTNSNGSISPASSIISQDATLTNIDAKQVTDLAAQHGSLLARLSLSRGMSRIPLPPMGVARCSIGAVFLDGKIIICGGYDRGECLKSVEQYDVTKGEWQALPDMCSERGRFDASVANGMVYAVAGSSGNKDLATAEVFDPNKNKWTKIKNLSIARSQNGTASLDNYIYCIGGTSEGEVLRQCERYSIETGEWNKIAPMQNARYQAATTNWRGFVLAIGGSERWSVLDSVEAYDQKTDTWRFLAKLKTPRRGCAVAVVRDSLYVIGGNDGNTTLNSVEILDNPNGTWRAGPPLITPRANTHAVVTGTNVIYVIGGYNANQFLSTIELLENESVGWRNWQLEPEIPIPEDIEEESNAGETHSESSSSAPAPPVAVL</sequence>
<proteinExistence type="predicted"/>
<accession>A0AC35FNN4</accession>